<dbReference type="Proteomes" id="UP001162164">
    <property type="component" value="Unassembled WGS sequence"/>
</dbReference>
<reference evidence="1" key="1">
    <citation type="journal article" date="2023" name="Insect Mol. Biol.">
        <title>Genome sequencing provides insights into the evolution of gene families encoding plant cell wall-degrading enzymes in longhorned beetles.</title>
        <authorList>
            <person name="Shin N.R."/>
            <person name="Okamura Y."/>
            <person name="Kirsch R."/>
            <person name="Pauchet Y."/>
        </authorList>
    </citation>
    <scope>NUCLEOTIDE SEQUENCE</scope>
    <source>
        <strain evidence="1">MMC_N1</strain>
    </source>
</reference>
<organism evidence="1 2">
    <name type="scientific">Molorchus minor</name>
    <dbReference type="NCBI Taxonomy" id="1323400"/>
    <lineage>
        <taxon>Eukaryota</taxon>
        <taxon>Metazoa</taxon>
        <taxon>Ecdysozoa</taxon>
        <taxon>Arthropoda</taxon>
        <taxon>Hexapoda</taxon>
        <taxon>Insecta</taxon>
        <taxon>Pterygota</taxon>
        <taxon>Neoptera</taxon>
        <taxon>Endopterygota</taxon>
        <taxon>Coleoptera</taxon>
        <taxon>Polyphaga</taxon>
        <taxon>Cucujiformia</taxon>
        <taxon>Chrysomeloidea</taxon>
        <taxon>Cerambycidae</taxon>
        <taxon>Lamiinae</taxon>
        <taxon>Monochamini</taxon>
        <taxon>Molorchus</taxon>
    </lineage>
</organism>
<evidence type="ECO:0000313" key="1">
    <source>
        <dbReference type="EMBL" id="KAJ8955509.1"/>
    </source>
</evidence>
<comment type="caution">
    <text evidence="1">The sequence shown here is derived from an EMBL/GenBank/DDBJ whole genome shotgun (WGS) entry which is preliminary data.</text>
</comment>
<evidence type="ECO:0000313" key="2">
    <source>
        <dbReference type="Proteomes" id="UP001162164"/>
    </source>
</evidence>
<keyword evidence="2" id="KW-1185">Reference proteome</keyword>
<dbReference type="EMBL" id="JAPWTJ010003526">
    <property type="protein sequence ID" value="KAJ8955509.1"/>
    <property type="molecule type" value="Genomic_DNA"/>
</dbReference>
<accession>A0ABQ9IQW1</accession>
<proteinExistence type="predicted"/>
<gene>
    <name evidence="1" type="ORF">NQ317_006105</name>
</gene>
<protein>
    <submittedName>
        <fullName evidence="1">Uncharacterized protein</fullName>
    </submittedName>
</protein>
<sequence length="62" mass="7603">MTETNNNTENIEEKNRPNWQTIIRRCTIYDEEYSDCTSYELDLISTSFMENHRLRPMEKEIR</sequence>
<name>A0ABQ9IQW1_9CUCU</name>